<dbReference type="Proteomes" id="UP000004095">
    <property type="component" value="Unassembled WGS sequence"/>
</dbReference>
<dbReference type="AlphaFoldDB" id="A1ZSW8"/>
<protein>
    <recommendedName>
        <fullName evidence="3">Lipoprotein</fullName>
    </recommendedName>
</protein>
<dbReference type="InterPro" id="IPR020018">
    <property type="entry name" value="Motility-assoc_lipoprot_GldH"/>
</dbReference>
<accession>A1ZSW8</accession>
<evidence type="ECO:0000313" key="1">
    <source>
        <dbReference type="EMBL" id="EAY26532.1"/>
    </source>
</evidence>
<name>A1ZSW8_MICM2</name>
<sequence length="144" mass="15941">MWSCKAKYYEKHQEVAKRDILNWEASDVKKFEVEIDDAQSKFNLGVVLRHHAKIAHPSVTVQVTITSPSGKKTAKNQEIQLKDSAGKLVGEVAGDIVDVTSFVEKGYSFAEKGKYTFDVALVSKMSLTGFMSVGFVIEKPEAAK</sequence>
<evidence type="ECO:0008006" key="3">
    <source>
        <dbReference type="Google" id="ProtNLM"/>
    </source>
</evidence>
<comment type="caution">
    <text evidence="1">The sequence shown here is derived from an EMBL/GenBank/DDBJ whole genome shotgun (WGS) entry which is preliminary data.</text>
</comment>
<evidence type="ECO:0000313" key="2">
    <source>
        <dbReference type="Proteomes" id="UP000004095"/>
    </source>
</evidence>
<gene>
    <name evidence="1" type="ORF">M23134_01702</name>
</gene>
<organism evidence="1 2">
    <name type="scientific">Microscilla marina ATCC 23134</name>
    <dbReference type="NCBI Taxonomy" id="313606"/>
    <lineage>
        <taxon>Bacteria</taxon>
        <taxon>Pseudomonadati</taxon>
        <taxon>Bacteroidota</taxon>
        <taxon>Cytophagia</taxon>
        <taxon>Cytophagales</taxon>
        <taxon>Microscillaceae</taxon>
        <taxon>Microscilla</taxon>
    </lineage>
</organism>
<reference evidence="1 2" key="1">
    <citation type="submission" date="2007-01" db="EMBL/GenBank/DDBJ databases">
        <authorList>
            <person name="Haygood M."/>
            <person name="Podell S."/>
            <person name="Anderson C."/>
            <person name="Hopkinson B."/>
            <person name="Roe K."/>
            <person name="Barbeau K."/>
            <person name="Gaasterland T."/>
            <person name="Ferriera S."/>
            <person name="Johnson J."/>
            <person name="Kravitz S."/>
            <person name="Beeson K."/>
            <person name="Sutton G."/>
            <person name="Rogers Y.-H."/>
            <person name="Friedman R."/>
            <person name="Frazier M."/>
            <person name="Venter J.C."/>
        </authorList>
    </citation>
    <scope>NUCLEOTIDE SEQUENCE [LARGE SCALE GENOMIC DNA]</scope>
    <source>
        <strain evidence="1 2">ATCC 23134</strain>
    </source>
</reference>
<proteinExistence type="predicted"/>
<dbReference type="EMBL" id="AAWS01000033">
    <property type="protein sequence ID" value="EAY26532.1"/>
    <property type="molecule type" value="Genomic_DNA"/>
</dbReference>
<keyword evidence="2" id="KW-1185">Reference proteome</keyword>
<dbReference type="eggNOG" id="ENOG5033NQR">
    <property type="taxonomic scope" value="Bacteria"/>
</dbReference>
<dbReference type="Pfam" id="PF14109">
    <property type="entry name" value="GldH_lipo"/>
    <property type="match status" value="1"/>
</dbReference>